<dbReference type="PANTHER" id="PTHR48090">
    <property type="entry name" value="UNDECAPRENYL-PHOSPHATE 4-DEOXY-4-FORMAMIDO-L-ARABINOSE TRANSFERASE-RELATED"/>
    <property type="match status" value="1"/>
</dbReference>
<protein>
    <submittedName>
        <fullName evidence="2">Dolichyl-phosphate mannose synthase</fullName>
    </submittedName>
</protein>
<dbReference type="InterPro" id="IPR029044">
    <property type="entry name" value="Nucleotide-diphossugar_trans"/>
</dbReference>
<comment type="caution">
    <text evidence="2">The sequence shown here is derived from an EMBL/GenBank/DDBJ whole genome shotgun (WGS) entry which is preliminary data.</text>
</comment>
<name>A0A2H0LZQ7_9BACT</name>
<sequence>MDKVCIIIPAYNESEGIGPLLNKLKSLGLSIVVVDDGSTDDTVDIALKNGAVVLKQGRNCGKGAALKRGFEYILNSDYETAITIDADGQHDPGSIINFINIQKETLADIVIGNRMRNTENMPLSRIVTNRFMSWIISHASKQKIPDTQCGFRLIQRKVLENVVLYTSRYDMESEILIKAAKIGYKIESVPIETIYKGSKSQIHPILDTLRFIRTYLALFFIK</sequence>
<dbReference type="Proteomes" id="UP000229641">
    <property type="component" value="Unassembled WGS sequence"/>
</dbReference>
<evidence type="ECO:0000259" key="1">
    <source>
        <dbReference type="Pfam" id="PF00535"/>
    </source>
</evidence>
<dbReference type="InterPro" id="IPR001173">
    <property type="entry name" value="Glyco_trans_2-like"/>
</dbReference>
<dbReference type="CDD" id="cd04179">
    <property type="entry name" value="DPM_DPG-synthase_like"/>
    <property type="match status" value="1"/>
</dbReference>
<dbReference type="Gene3D" id="3.90.550.10">
    <property type="entry name" value="Spore Coat Polysaccharide Biosynthesis Protein SpsA, Chain A"/>
    <property type="match status" value="1"/>
</dbReference>
<evidence type="ECO:0000313" key="3">
    <source>
        <dbReference type="Proteomes" id="UP000229641"/>
    </source>
</evidence>
<dbReference type="EMBL" id="PCWA01000014">
    <property type="protein sequence ID" value="PIQ89867.1"/>
    <property type="molecule type" value="Genomic_DNA"/>
</dbReference>
<dbReference type="SUPFAM" id="SSF53448">
    <property type="entry name" value="Nucleotide-diphospho-sugar transferases"/>
    <property type="match status" value="1"/>
</dbReference>
<dbReference type="PANTHER" id="PTHR48090:SF7">
    <property type="entry name" value="RFBJ PROTEIN"/>
    <property type="match status" value="1"/>
</dbReference>
<accession>A0A2H0LZQ7</accession>
<proteinExistence type="predicted"/>
<feature type="domain" description="Glycosyltransferase 2-like" evidence="1">
    <location>
        <begin position="5"/>
        <end position="161"/>
    </location>
</feature>
<evidence type="ECO:0000313" key="2">
    <source>
        <dbReference type="EMBL" id="PIQ89867.1"/>
    </source>
</evidence>
<dbReference type="AlphaFoldDB" id="A0A2H0LZQ7"/>
<dbReference type="InterPro" id="IPR050256">
    <property type="entry name" value="Glycosyltransferase_2"/>
</dbReference>
<reference evidence="2 3" key="1">
    <citation type="submission" date="2017-09" db="EMBL/GenBank/DDBJ databases">
        <title>Depth-based differentiation of microbial function through sediment-hosted aquifers and enrichment of novel symbionts in the deep terrestrial subsurface.</title>
        <authorList>
            <person name="Probst A.J."/>
            <person name="Ladd B."/>
            <person name="Jarett J.K."/>
            <person name="Geller-Mcgrath D.E."/>
            <person name="Sieber C.M."/>
            <person name="Emerson J.B."/>
            <person name="Anantharaman K."/>
            <person name="Thomas B.C."/>
            <person name="Malmstrom R."/>
            <person name="Stieglmeier M."/>
            <person name="Klingl A."/>
            <person name="Woyke T."/>
            <person name="Ryan C.M."/>
            <person name="Banfield J.F."/>
        </authorList>
    </citation>
    <scope>NUCLEOTIDE SEQUENCE [LARGE SCALE GENOMIC DNA]</scope>
    <source>
        <strain evidence="2">CG11_big_fil_rev_8_21_14_0_20_42_13</strain>
    </source>
</reference>
<gene>
    <name evidence="2" type="ORF">COV72_00805</name>
</gene>
<dbReference type="Pfam" id="PF00535">
    <property type="entry name" value="Glycos_transf_2"/>
    <property type="match status" value="1"/>
</dbReference>
<organism evidence="2 3">
    <name type="scientific">Candidatus Ghiorseimicrobium undicola</name>
    <dbReference type="NCBI Taxonomy" id="1974746"/>
    <lineage>
        <taxon>Bacteria</taxon>
        <taxon>Pseudomonadati</taxon>
        <taxon>Candidatus Omnitrophota</taxon>
        <taxon>Candidatus Ghiorseimicrobium</taxon>
    </lineage>
</organism>